<gene>
    <name evidence="6" type="ORF">ACERLL_08310</name>
</gene>
<name>A0ABV4TU30_9GAMM</name>
<keyword evidence="7" id="KW-1185">Reference proteome</keyword>
<dbReference type="EMBL" id="JBGUAW010000005">
    <property type="protein sequence ID" value="MFA9460825.1"/>
    <property type="molecule type" value="Genomic_DNA"/>
</dbReference>
<evidence type="ECO:0000256" key="3">
    <source>
        <dbReference type="ARBA" id="ARBA00022989"/>
    </source>
</evidence>
<dbReference type="RefSeq" id="WP_373655611.1">
    <property type="nucleotide sequence ID" value="NZ_JBGUAW010000005.1"/>
</dbReference>
<dbReference type="InterPro" id="IPR019109">
    <property type="entry name" value="MamF_MmsF"/>
</dbReference>
<evidence type="ECO:0000313" key="6">
    <source>
        <dbReference type="EMBL" id="MFA9460825.1"/>
    </source>
</evidence>
<protein>
    <recommendedName>
        <fullName evidence="8">Cytochrome C oxidase subunit III</fullName>
    </recommendedName>
</protein>
<comment type="caution">
    <text evidence="6">The sequence shown here is derived from an EMBL/GenBank/DDBJ whole genome shotgun (WGS) entry which is preliminary data.</text>
</comment>
<evidence type="ECO:0000256" key="1">
    <source>
        <dbReference type="ARBA" id="ARBA00004141"/>
    </source>
</evidence>
<dbReference type="Pfam" id="PF09685">
    <property type="entry name" value="MamF_MmsF"/>
    <property type="match status" value="1"/>
</dbReference>
<comment type="subcellular location">
    <subcellularLocation>
        <location evidence="1">Membrane</location>
        <topology evidence="1">Multi-pass membrane protein</topology>
    </subcellularLocation>
</comment>
<feature type="transmembrane region" description="Helical" evidence="5">
    <location>
        <begin position="25"/>
        <end position="45"/>
    </location>
</feature>
<reference evidence="6 7" key="1">
    <citation type="submission" date="2024-08" db="EMBL/GenBank/DDBJ databases">
        <title>Whole-genome sequencing of halo(alkali)philic microorganisms from hypersaline lakes.</title>
        <authorList>
            <person name="Sorokin D.Y."/>
            <person name="Merkel A.Y."/>
            <person name="Messina E."/>
            <person name="Yakimov M."/>
        </authorList>
    </citation>
    <scope>NUCLEOTIDE SEQUENCE [LARGE SCALE GENOMIC DNA]</scope>
    <source>
        <strain evidence="6 7">Cl-TMA</strain>
    </source>
</reference>
<feature type="transmembrane region" description="Helical" evidence="5">
    <location>
        <begin position="66"/>
        <end position="87"/>
    </location>
</feature>
<accession>A0ABV4TU30</accession>
<evidence type="ECO:0000256" key="2">
    <source>
        <dbReference type="ARBA" id="ARBA00022692"/>
    </source>
</evidence>
<keyword evidence="2 5" id="KW-0812">Transmembrane</keyword>
<keyword evidence="3 5" id="KW-1133">Transmembrane helix</keyword>
<proteinExistence type="predicted"/>
<evidence type="ECO:0000256" key="5">
    <source>
        <dbReference type="SAM" id="Phobius"/>
    </source>
</evidence>
<dbReference type="Proteomes" id="UP001575181">
    <property type="component" value="Unassembled WGS sequence"/>
</dbReference>
<feature type="transmembrane region" description="Helical" evidence="5">
    <location>
        <begin position="93"/>
        <end position="115"/>
    </location>
</feature>
<keyword evidence="4 5" id="KW-0472">Membrane</keyword>
<organism evidence="6 7">
    <name type="scientific">Thiohalorhabdus methylotrophus</name>
    <dbReference type="NCBI Taxonomy" id="3242694"/>
    <lineage>
        <taxon>Bacteria</taxon>
        <taxon>Pseudomonadati</taxon>
        <taxon>Pseudomonadota</taxon>
        <taxon>Gammaproteobacteria</taxon>
        <taxon>Thiohalorhabdales</taxon>
        <taxon>Thiohalorhabdaceae</taxon>
        <taxon>Thiohalorhabdus</taxon>
    </lineage>
</organism>
<evidence type="ECO:0000256" key="4">
    <source>
        <dbReference type="ARBA" id="ARBA00023136"/>
    </source>
</evidence>
<evidence type="ECO:0000313" key="7">
    <source>
        <dbReference type="Proteomes" id="UP001575181"/>
    </source>
</evidence>
<sequence length="136" mass="14674">MPYSASKSMRDPAPDRNIAIAAESLYLINLLPAPLVGFLVLLWLYRRHHAGASPVTRCHLRQTLVVSIWAGILIALAAGAILVLGGLDNPATWVLMILYVVCVHSAFILFGVVALSRAQAGLPYRYPLVGPRCEAG</sequence>
<evidence type="ECO:0008006" key="8">
    <source>
        <dbReference type="Google" id="ProtNLM"/>
    </source>
</evidence>